<reference evidence="12" key="5">
    <citation type="submission" date="2025-09" db="UniProtKB">
        <authorList>
            <consortium name="Ensembl"/>
        </authorList>
    </citation>
    <scope>IDENTIFICATION</scope>
</reference>
<evidence type="ECO:0000256" key="8">
    <source>
        <dbReference type="ARBA" id="ARBA00023136"/>
    </source>
</evidence>
<keyword evidence="4" id="KW-0808">Transferase</keyword>
<dbReference type="RefSeq" id="XP_042193064.1">
    <property type="nucleotide sequence ID" value="XM_042337130.1"/>
</dbReference>
<dbReference type="GO" id="GO:0016020">
    <property type="term" value="C:membrane"/>
    <property type="evidence" value="ECO:0007669"/>
    <property type="project" value="UniProtKB-SubCell"/>
</dbReference>
<comment type="similarity">
    <text evidence="2">Belongs to the glycosyltransferase 6 family.</text>
</comment>
<dbReference type="STRING" id="7868.ENSCMIP00000004010"/>
<organism evidence="12 13">
    <name type="scientific">Callorhinchus milii</name>
    <name type="common">Ghost shark</name>
    <dbReference type="NCBI Taxonomy" id="7868"/>
    <lineage>
        <taxon>Eukaryota</taxon>
        <taxon>Metazoa</taxon>
        <taxon>Chordata</taxon>
        <taxon>Craniata</taxon>
        <taxon>Vertebrata</taxon>
        <taxon>Chondrichthyes</taxon>
        <taxon>Holocephali</taxon>
        <taxon>Chimaeriformes</taxon>
        <taxon>Callorhinchidae</taxon>
        <taxon>Callorhinchus</taxon>
    </lineage>
</organism>
<dbReference type="GO" id="GO:0031982">
    <property type="term" value="C:vesicle"/>
    <property type="evidence" value="ECO:0007669"/>
    <property type="project" value="TreeGrafter"/>
</dbReference>
<dbReference type="GO" id="GO:0047277">
    <property type="term" value="F:globoside alpha-N-acetylgalactosaminyltransferase activity"/>
    <property type="evidence" value="ECO:0007669"/>
    <property type="project" value="TreeGrafter"/>
</dbReference>
<feature type="binding site" evidence="10">
    <location>
        <position position="115"/>
    </location>
    <ligand>
        <name>UDP-N-acetyl-alpha-D-galactosamine</name>
        <dbReference type="ChEBI" id="CHEBI:67138"/>
    </ligand>
</feature>
<keyword evidence="11" id="KW-0479">Metal-binding</keyword>
<evidence type="ECO:0000256" key="3">
    <source>
        <dbReference type="ARBA" id="ARBA00022676"/>
    </source>
</evidence>
<dbReference type="OMA" id="CHITILA"/>
<keyword evidence="6" id="KW-0735">Signal-anchor</keyword>
<dbReference type="GeneTree" id="ENSGT00950000182858"/>
<evidence type="ECO:0000256" key="10">
    <source>
        <dbReference type="PIRSR" id="PIRSR605076-2"/>
    </source>
</evidence>
<accession>A0A4W3GM83</accession>
<reference evidence="13" key="3">
    <citation type="journal article" date="2014" name="Nature">
        <title>Elephant shark genome provides unique insights into gnathostome evolution.</title>
        <authorList>
            <consortium name="International Elephant Shark Genome Sequencing Consortium"/>
            <person name="Venkatesh B."/>
            <person name="Lee A.P."/>
            <person name="Ravi V."/>
            <person name="Maurya A.K."/>
            <person name="Lian M.M."/>
            <person name="Swann J.B."/>
            <person name="Ohta Y."/>
            <person name="Flajnik M.F."/>
            <person name="Sutoh Y."/>
            <person name="Kasahara M."/>
            <person name="Hoon S."/>
            <person name="Gangu V."/>
            <person name="Roy S.W."/>
            <person name="Irimia M."/>
            <person name="Korzh V."/>
            <person name="Kondrychyn I."/>
            <person name="Lim Z.W."/>
            <person name="Tay B.H."/>
            <person name="Tohari S."/>
            <person name="Kong K.W."/>
            <person name="Ho S."/>
            <person name="Lorente-Galdos B."/>
            <person name="Quilez J."/>
            <person name="Marques-Bonet T."/>
            <person name="Raney B.J."/>
            <person name="Ingham P.W."/>
            <person name="Tay A."/>
            <person name="Hillier L.W."/>
            <person name="Minx P."/>
            <person name="Boehm T."/>
            <person name="Wilson R.K."/>
            <person name="Brenner S."/>
            <person name="Warren W.C."/>
        </authorList>
    </citation>
    <scope>NUCLEOTIDE SEQUENCE [LARGE SCALE GENOMIC DNA]</scope>
</reference>
<dbReference type="SUPFAM" id="SSF53448">
    <property type="entry name" value="Nucleotide-diphospho-sugar transferases"/>
    <property type="match status" value="1"/>
</dbReference>
<evidence type="ECO:0000256" key="1">
    <source>
        <dbReference type="ARBA" id="ARBA00004606"/>
    </source>
</evidence>
<dbReference type="GO" id="GO:0005794">
    <property type="term" value="C:Golgi apparatus"/>
    <property type="evidence" value="ECO:0007669"/>
    <property type="project" value="TreeGrafter"/>
</dbReference>
<dbReference type="InterPro" id="IPR029044">
    <property type="entry name" value="Nucleotide-diphossugar_trans"/>
</dbReference>
<dbReference type="PANTHER" id="PTHR10462">
    <property type="entry name" value="GLYCOSYLTRANSFERASE-RELATED"/>
    <property type="match status" value="1"/>
</dbReference>
<dbReference type="Ensembl" id="ENSCMIT00000004162.1">
    <property type="protein sequence ID" value="ENSCMIP00000004010.1"/>
    <property type="gene ID" value="ENSCMIG00000002403.1"/>
</dbReference>
<evidence type="ECO:0000313" key="12">
    <source>
        <dbReference type="Ensembl" id="ENSCMIP00000004010.1"/>
    </source>
</evidence>
<feature type="active site" description="Nucleophile" evidence="9">
    <location>
        <position position="292"/>
    </location>
</feature>
<keyword evidence="8" id="KW-0472">Membrane</keyword>
<evidence type="ECO:0000313" key="13">
    <source>
        <dbReference type="Proteomes" id="UP000314986"/>
    </source>
</evidence>
<dbReference type="CTD" id="563897"/>
<reference evidence="13" key="2">
    <citation type="journal article" date="2007" name="PLoS Biol.">
        <title>Survey sequencing and comparative analysis of the elephant shark (Callorhinchus milii) genome.</title>
        <authorList>
            <person name="Venkatesh B."/>
            <person name="Kirkness E.F."/>
            <person name="Loh Y.H."/>
            <person name="Halpern A.L."/>
            <person name="Lee A.P."/>
            <person name="Johnson J."/>
            <person name="Dandona N."/>
            <person name="Viswanathan L.D."/>
            <person name="Tay A."/>
            <person name="Venter J.C."/>
            <person name="Strausberg R.L."/>
            <person name="Brenner S."/>
        </authorList>
    </citation>
    <scope>NUCLEOTIDE SEQUENCE [LARGE SCALE GENOMIC DNA]</scope>
</reference>
<dbReference type="Gene3D" id="3.90.550.10">
    <property type="entry name" value="Spore Coat Polysaccharide Biosynthesis Protein SpsA, Chain A"/>
    <property type="match status" value="1"/>
</dbReference>
<dbReference type="InParanoid" id="A0A4W3GM83"/>
<dbReference type="Pfam" id="PF03414">
    <property type="entry name" value="Glyco_transf_6"/>
    <property type="match status" value="1"/>
</dbReference>
<name>A0A4W3GM83_CALMI</name>
<dbReference type="GO" id="GO:0046872">
    <property type="term" value="F:metal ion binding"/>
    <property type="evidence" value="ECO:0007669"/>
    <property type="project" value="UniProtKB-KW"/>
</dbReference>
<feature type="binding site" evidence="11">
    <location>
        <position position="200"/>
    </location>
    <ligand>
        <name>Mn(2+)</name>
        <dbReference type="ChEBI" id="CHEBI:29035"/>
    </ligand>
</feature>
<evidence type="ECO:0000256" key="2">
    <source>
        <dbReference type="ARBA" id="ARBA00010413"/>
    </source>
</evidence>
<proteinExistence type="inferred from homology"/>
<feature type="binding site" evidence="10">
    <location>
        <begin position="110"/>
        <end position="112"/>
    </location>
    <ligand>
        <name>UDP-N-acetyl-alpha-D-galactosamine</name>
        <dbReference type="ChEBI" id="CHEBI:67138"/>
    </ligand>
</feature>
<feature type="binding site" evidence="10">
    <location>
        <position position="222"/>
    </location>
    <ligand>
        <name>an alpha-L-fucosyl-(1-&gt;2)-beta-D-galactosyl derivative</name>
        <dbReference type="ChEBI" id="CHEBI:140327"/>
    </ligand>
</feature>
<keyword evidence="11" id="KW-0464">Manganese</keyword>
<evidence type="ECO:0000256" key="6">
    <source>
        <dbReference type="ARBA" id="ARBA00022968"/>
    </source>
</evidence>
<evidence type="ECO:0000256" key="9">
    <source>
        <dbReference type="PIRSR" id="PIRSR605076-1"/>
    </source>
</evidence>
<dbReference type="OrthoDB" id="10013941at2759"/>
<dbReference type="GO" id="GO:0005975">
    <property type="term" value="P:carbohydrate metabolic process"/>
    <property type="evidence" value="ECO:0007669"/>
    <property type="project" value="InterPro"/>
</dbReference>
<feature type="binding site" evidence="11">
    <location>
        <position position="202"/>
    </location>
    <ligand>
        <name>Mn(2+)</name>
        <dbReference type="ChEBI" id="CHEBI:29035"/>
    </ligand>
</feature>
<dbReference type="RefSeq" id="XP_007898527.1">
    <property type="nucleotide sequence ID" value="XM_007900336.2"/>
</dbReference>
<dbReference type="FunFam" id="3.90.550.10:FF:000022">
    <property type="entry name" value="Histo-blood group ABO system transferase"/>
    <property type="match status" value="1"/>
</dbReference>
<dbReference type="FunCoup" id="A0A4W3GM83">
    <property type="interactions" value="9"/>
</dbReference>
<evidence type="ECO:0000256" key="7">
    <source>
        <dbReference type="ARBA" id="ARBA00022989"/>
    </source>
</evidence>
<dbReference type="InterPro" id="IPR005076">
    <property type="entry name" value="Glyco_trans_6"/>
</dbReference>
<protein>
    <submittedName>
        <fullName evidence="12">Globoside alpha-1,3-N-acetylgalactosaminyltransferase 1, like 5</fullName>
    </submittedName>
</protein>
<dbReference type="GeneID" id="103183073"/>
<sequence length="343" mass="39464">MGRLAFAARLLSIIMAAIILLLLSLSYLRNTEPALNTEHNRPPALVRKIQRNGPQTPIEVEQPFALKAPRTDVMLVTPWLAPIIWEGSFDQKLLDATYKPLNFTIGMTLFAVAKYTRFLKPFLESAEKHFMQGYRVNYYIFTDIPEQVPRVELKPGRSVVVFNTVKYSRWQEISLRRMEIINKHIMNKSIREVDYLYCLDVDLIFTNHYGAETFAPLVAVLHPGYFNILRNKFPYERRPESQAYVPKDHGHFYYIAAMFGGTLNNIVDVTAACHQALQVDKVNGIEAAWQEESHLNKYLVTNMPHKILSMEYLCNSEAPTPASVKVCRFSTVKKNHAEIRAQK</sequence>
<keyword evidence="5" id="KW-0812">Transmembrane</keyword>
<evidence type="ECO:0000256" key="11">
    <source>
        <dbReference type="PIRSR" id="PIRSR605076-3"/>
    </source>
</evidence>
<feature type="binding site" evidence="10">
    <location>
        <begin position="200"/>
        <end position="202"/>
    </location>
    <ligand>
        <name>UDP-N-acetyl-alpha-D-galactosamine</name>
        <dbReference type="ChEBI" id="CHEBI:67138"/>
    </ligand>
</feature>
<keyword evidence="3" id="KW-0328">Glycosyltransferase</keyword>
<gene>
    <name evidence="12" type="primary">gbgt1l5</name>
</gene>
<keyword evidence="13" id="KW-1185">Reference proteome</keyword>
<dbReference type="RefSeq" id="XP_007898525.1">
    <property type="nucleotide sequence ID" value="XM_007900334.2"/>
</dbReference>
<feature type="binding site" evidence="10">
    <location>
        <position position="292"/>
    </location>
    <ligand>
        <name>an alpha-L-fucosyl-(1-&gt;2)-beta-D-galactosyl derivative</name>
        <dbReference type="ChEBI" id="CHEBI:140327"/>
    </ligand>
</feature>
<keyword evidence="7" id="KW-1133">Transmembrane helix</keyword>
<comment type="subcellular location">
    <subcellularLocation>
        <location evidence="1">Membrane</location>
        <topology evidence="1">Single-pass type II membrane protein</topology>
    </subcellularLocation>
</comment>
<dbReference type="PANTHER" id="PTHR10462:SF49">
    <property type="entry name" value="GLOBOSIDE ALPHA-1,3-N-ACETYLGALACTOSAMINYLTRANSFERASE 1"/>
    <property type="match status" value="1"/>
</dbReference>
<reference evidence="13" key="1">
    <citation type="journal article" date="2006" name="Science">
        <title>Ancient noncoding elements conserved in the human genome.</title>
        <authorList>
            <person name="Venkatesh B."/>
            <person name="Kirkness E.F."/>
            <person name="Loh Y.H."/>
            <person name="Halpern A.L."/>
            <person name="Lee A.P."/>
            <person name="Johnson J."/>
            <person name="Dandona N."/>
            <person name="Viswanathan L.D."/>
            <person name="Tay A."/>
            <person name="Venter J.C."/>
            <person name="Strausberg R.L."/>
            <person name="Brenner S."/>
        </authorList>
    </citation>
    <scope>NUCLEOTIDE SEQUENCE [LARGE SCALE GENOMIC DNA]</scope>
</reference>
<evidence type="ECO:0000256" key="4">
    <source>
        <dbReference type="ARBA" id="ARBA00022679"/>
    </source>
</evidence>
<dbReference type="Proteomes" id="UP000314986">
    <property type="component" value="Unassembled WGS sequence"/>
</dbReference>
<reference evidence="12" key="4">
    <citation type="submission" date="2025-08" db="UniProtKB">
        <authorList>
            <consortium name="Ensembl"/>
        </authorList>
    </citation>
    <scope>IDENTIFICATION</scope>
</reference>
<dbReference type="AlphaFoldDB" id="A0A4W3GM83"/>
<evidence type="ECO:0000256" key="5">
    <source>
        <dbReference type="ARBA" id="ARBA00022692"/>
    </source>
</evidence>
<comment type="cofactor">
    <cofactor evidence="11">
        <name>Mn(2+)</name>
        <dbReference type="ChEBI" id="CHEBI:29035"/>
    </cofactor>
    <text evidence="11">Binds 1 Mn(2+) ion per subunit.</text>
</comment>